<dbReference type="PANTHER" id="PTHR46991:SF36">
    <property type="entry name" value="26.2 KDA HEAT SHOCK PROTEIN, MITOCHONDRIAL"/>
    <property type="match status" value="1"/>
</dbReference>
<reference evidence="4 5" key="1">
    <citation type="submission" date="2024-10" db="EMBL/GenBank/DDBJ databases">
        <authorList>
            <person name="Ryan C."/>
        </authorList>
    </citation>
    <scope>NUCLEOTIDE SEQUENCE [LARGE SCALE GENOMIC DNA]</scope>
</reference>
<dbReference type="PROSITE" id="PS01031">
    <property type="entry name" value="SHSP"/>
    <property type="match status" value="1"/>
</dbReference>
<comment type="caution">
    <text evidence="4">The sequence shown here is derived from an EMBL/GenBank/DDBJ whole genome shotgun (WGS) entry which is preliminary data.</text>
</comment>
<evidence type="ECO:0000259" key="3">
    <source>
        <dbReference type="PROSITE" id="PS01031"/>
    </source>
</evidence>
<dbReference type="CDD" id="cd06464">
    <property type="entry name" value="ACD_sHsps-like"/>
    <property type="match status" value="1"/>
</dbReference>
<evidence type="ECO:0000256" key="2">
    <source>
        <dbReference type="RuleBase" id="RU003616"/>
    </source>
</evidence>
<evidence type="ECO:0000313" key="4">
    <source>
        <dbReference type="EMBL" id="CAM0146245.1"/>
    </source>
</evidence>
<dbReference type="InterPro" id="IPR044656">
    <property type="entry name" value="HSP14.7/HSP23.5/HSP23.6-like"/>
</dbReference>
<accession>A0ABC9GWX3</accession>
<dbReference type="PANTHER" id="PTHR46991">
    <property type="entry name" value="23.5 KDA HEAT SHOCK PROTEIN, MITOCHONDRIAL"/>
    <property type="match status" value="1"/>
</dbReference>
<dbReference type="EMBL" id="CAXIPR030000518">
    <property type="protein sequence ID" value="CAM0146245.1"/>
    <property type="molecule type" value="Genomic_DNA"/>
</dbReference>
<dbReference type="Proteomes" id="UP001497457">
    <property type="component" value="Unassembled WGS sequence"/>
</dbReference>
<evidence type="ECO:0000256" key="1">
    <source>
        <dbReference type="PROSITE-ProRule" id="PRU00285"/>
    </source>
</evidence>
<protein>
    <recommendedName>
        <fullName evidence="3">SHSP domain-containing protein</fullName>
    </recommendedName>
</protein>
<proteinExistence type="inferred from homology"/>
<dbReference type="Gene3D" id="2.60.40.790">
    <property type="match status" value="1"/>
</dbReference>
<dbReference type="Pfam" id="PF00011">
    <property type="entry name" value="HSP20"/>
    <property type="match status" value="1"/>
</dbReference>
<dbReference type="AlphaFoldDB" id="A0ABC9GWX3"/>
<name>A0ABC9GWX3_9POAL</name>
<dbReference type="InterPro" id="IPR002068">
    <property type="entry name" value="A-crystallin/Hsp20_dom"/>
</dbReference>
<comment type="similarity">
    <text evidence="1 2">Belongs to the small heat shock protein (HSP20) family.</text>
</comment>
<feature type="domain" description="SHSP" evidence="3">
    <location>
        <begin position="92"/>
        <end position="200"/>
    </location>
</feature>
<keyword evidence="5" id="KW-1185">Reference proteome</keyword>
<sequence length="200" mass="22053">MALLAAQPRYALHPASVTAAAARRFFNSGGAWLGRDKDGNYKEPSDEDRLRRARIPMFFSADGLDPFGEPARLCRLLALMEDEAAAAASSSAASSSAMCEWWASKEDDDVVQLKVAMPGLGKDHVKLTVEENILVIKGERDPKEGDDQGPARYSRRINVPSEAFEMQQKAEMDQGMLKVTLPKIKNNEQKAAVVFEIKIE</sequence>
<gene>
    <name evidence="4" type="ORF">URODEC1_LOCUS119856</name>
</gene>
<evidence type="ECO:0000313" key="5">
    <source>
        <dbReference type="Proteomes" id="UP001497457"/>
    </source>
</evidence>
<organism evidence="4 5">
    <name type="scientific">Urochloa decumbens</name>
    <dbReference type="NCBI Taxonomy" id="240449"/>
    <lineage>
        <taxon>Eukaryota</taxon>
        <taxon>Viridiplantae</taxon>
        <taxon>Streptophyta</taxon>
        <taxon>Embryophyta</taxon>
        <taxon>Tracheophyta</taxon>
        <taxon>Spermatophyta</taxon>
        <taxon>Magnoliopsida</taxon>
        <taxon>Liliopsida</taxon>
        <taxon>Poales</taxon>
        <taxon>Poaceae</taxon>
        <taxon>PACMAD clade</taxon>
        <taxon>Panicoideae</taxon>
        <taxon>Panicodae</taxon>
        <taxon>Paniceae</taxon>
        <taxon>Melinidinae</taxon>
        <taxon>Urochloa</taxon>
    </lineage>
</organism>
<dbReference type="InterPro" id="IPR008978">
    <property type="entry name" value="HSP20-like_chaperone"/>
</dbReference>
<dbReference type="SUPFAM" id="SSF49764">
    <property type="entry name" value="HSP20-like chaperones"/>
    <property type="match status" value="1"/>
</dbReference>